<dbReference type="Proteomes" id="UP001152320">
    <property type="component" value="Chromosome 7"/>
</dbReference>
<keyword evidence="5" id="KW-0539">Nucleus</keyword>
<feature type="compositionally biased region" description="Polar residues" evidence="6">
    <location>
        <begin position="11"/>
        <end position="26"/>
    </location>
</feature>
<dbReference type="InterPro" id="IPR000536">
    <property type="entry name" value="Nucl_hrmn_rcpt_lig-bd"/>
</dbReference>
<protein>
    <submittedName>
        <fullName evidence="8">Nuclear receptor subfamily 6 group A member 1</fullName>
    </submittedName>
</protein>
<dbReference type="EMBL" id="JAIZAY010000007">
    <property type="protein sequence ID" value="KAJ8039074.1"/>
    <property type="molecule type" value="Genomic_DNA"/>
</dbReference>
<evidence type="ECO:0000259" key="7">
    <source>
        <dbReference type="PROSITE" id="PS51843"/>
    </source>
</evidence>
<evidence type="ECO:0000313" key="9">
    <source>
        <dbReference type="Proteomes" id="UP001152320"/>
    </source>
</evidence>
<dbReference type="Pfam" id="PF00104">
    <property type="entry name" value="Hormone_recep"/>
    <property type="match status" value="1"/>
</dbReference>
<dbReference type="InterPro" id="IPR035500">
    <property type="entry name" value="NHR-like_dom_sf"/>
</dbReference>
<evidence type="ECO:0000256" key="5">
    <source>
        <dbReference type="ARBA" id="ARBA00023242"/>
    </source>
</evidence>
<dbReference type="GO" id="GO:0003677">
    <property type="term" value="F:DNA binding"/>
    <property type="evidence" value="ECO:0007669"/>
    <property type="project" value="UniProtKB-KW"/>
</dbReference>
<dbReference type="InterPro" id="IPR001723">
    <property type="entry name" value="Nuclear_hrmn_rcpt"/>
</dbReference>
<organism evidence="8 9">
    <name type="scientific">Holothuria leucospilota</name>
    <name type="common">Black long sea cucumber</name>
    <name type="synonym">Mertensiothuria leucospilota</name>
    <dbReference type="NCBI Taxonomy" id="206669"/>
    <lineage>
        <taxon>Eukaryota</taxon>
        <taxon>Metazoa</taxon>
        <taxon>Echinodermata</taxon>
        <taxon>Eleutherozoa</taxon>
        <taxon>Echinozoa</taxon>
        <taxon>Holothuroidea</taxon>
        <taxon>Aspidochirotacea</taxon>
        <taxon>Aspidochirotida</taxon>
        <taxon>Holothuriidae</taxon>
        <taxon>Holothuria</taxon>
    </lineage>
</organism>
<comment type="caution">
    <text evidence="8">The sequence shown here is derived from an EMBL/GenBank/DDBJ whole genome shotgun (WGS) entry which is preliminary data.</text>
</comment>
<name>A0A9Q1HAL0_HOLLE</name>
<evidence type="ECO:0000256" key="3">
    <source>
        <dbReference type="ARBA" id="ARBA00023163"/>
    </source>
</evidence>
<keyword evidence="2" id="KW-0238">DNA-binding</keyword>
<sequence length="324" mass="36116">MTGEEYEQDYMRQSSVKSPSTGSDGASPTFSPTSQSSNSSEHFEFPATSMVHGPQTTVYFNPPIRKNGGQKGTVGGRSINGNFARNGGDYARGDLPLLPEVESLLAAESDIEVSLPCDLPANRPILYSELFEFLCKLMDSVLHREIDWAKRLPFAPKLTVESTTGLLSDTWLDAVLMATMRGHPSELYLGLARILANYIPREEEVQRFGHEGLEIMDMARAVSTRYQKLNVSIQEHLCLKVVNFLNPDVKEMTDPAVVESLRKQYYFVLHDHVQLNNNAAADRFRDLLSLLPNVKILSRKVGEMSFECAPLLFKAMMHACGPKA</sequence>
<feature type="region of interest" description="Disordered" evidence="6">
    <location>
        <begin position="56"/>
        <end position="80"/>
    </location>
</feature>
<proteinExistence type="predicted"/>
<evidence type="ECO:0000256" key="4">
    <source>
        <dbReference type="ARBA" id="ARBA00023170"/>
    </source>
</evidence>
<dbReference type="AlphaFoldDB" id="A0A9Q1HAL0"/>
<accession>A0A9Q1HAL0</accession>
<keyword evidence="4 8" id="KW-0675">Receptor</keyword>
<dbReference type="InterPro" id="IPR050200">
    <property type="entry name" value="Nuclear_hormone_rcpt_NR3"/>
</dbReference>
<evidence type="ECO:0000256" key="6">
    <source>
        <dbReference type="SAM" id="MobiDB-lite"/>
    </source>
</evidence>
<evidence type="ECO:0000256" key="2">
    <source>
        <dbReference type="ARBA" id="ARBA00023125"/>
    </source>
</evidence>
<feature type="compositionally biased region" description="Low complexity" evidence="6">
    <location>
        <begin position="27"/>
        <end position="40"/>
    </location>
</feature>
<keyword evidence="9" id="KW-1185">Reference proteome</keyword>
<evidence type="ECO:0000313" key="8">
    <source>
        <dbReference type="EMBL" id="KAJ8039074.1"/>
    </source>
</evidence>
<keyword evidence="3" id="KW-0804">Transcription</keyword>
<dbReference type="PROSITE" id="PS51843">
    <property type="entry name" value="NR_LBD"/>
    <property type="match status" value="1"/>
</dbReference>
<dbReference type="SUPFAM" id="SSF48508">
    <property type="entry name" value="Nuclear receptor ligand-binding domain"/>
    <property type="match status" value="1"/>
</dbReference>
<feature type="region of interest" description="Disordered" evidence="6">
    <location>
        <begin position="1"/>
        <end position="43"/>
    </location>
</feature>
<dbReference type="PRINTS" id="PR00398">
    <property type="entry name" value="STRDHORMONER"/>
</dbReference>
<dbReference type="PANTHER" id="PTHR48092">
    <property type="entry name" value="KNIRPS-RELATED PROTEIN-RELATED"/>
    <property type="match status" value="1"/>
</dbReference>
<reference evidence="8" key="1">
    <citation type="submission" date="2021-10" db="EMBL/GenBank/DDBJ databases">
        <title>Tropical sea cucumber genome reveals ecological adaptation and Cuvierian tubules defense mechanism.</title>
        <authorList>
            <person name="Chen T."/>
        </authorList>
    </citation>
    <scope>NUCLEOTIDE SEQUENCE</scope>
    <source>
        <strain evidence="8">Nanhai2018</strain>
        <tissue evidence="8">Muscle</tissue>
    </source>
</reference>
<feature type="domain" description="NR LBD" evidence="7">
    <location>
        <begin position="96"/>
        <end position="324"/>
    </location>
</feature>
<dbReference type="Gene3D" id="1.10.565.10">
    <property type="entry name" value="Retinoid X Receptor"/>
    <property type="match status" value="1"/>
</dbReference>
<evidence type="ECO:0000256" key="1">
    <source>
        <dbReference type="ARBA" id="ARBA00023015"/>
    </source>
</evidence>
<dbReference type="SMART" id="SM00430">
    <property type="entry name" value="HOLI"/>
    <property type="match status" value="1"/>
</dbReference>
<keyword evidence="1" id="KW-0805">Transcription regulation</keyword>
<dbReference type="OrthoDB" id="10006908at2759"/>
<gene>
    <name evidence="8" type="ORF">HOLleu_16674</name>
</gene>